<dbReference type="InterPro" id="IPR058208">
    <property type="entry name" value="PACE"/>
</dbReference>
<dbReference type="RefSeq" id="WP_132860106.1">
    <property type="nucleotide sequence ID" value="NZ_SMGR01000001.1"/>
</dbReference>
<feature type="transmembrane region" description="Helical" evidence="1">
    <location>
        <begin position="105"/>
        <end position="129"/>
    </location>
</feature>
<dbReference type="EMBL" id="SMGR01000001">
    <property type="protein sequence ID" value="TCL10132.1"/>
    <property type="molecule type" value="Genomic_DNA"/>
</dbReference>
<protein>
    <submittedName>
        <fullName evidence="3">Putative membrane protein</fullName>
    </submittedName>
</protein>
<feature type="domain" description="Chlorhexidine efflux transporter" evidence="2">
    <location>
        <begin position="72"/>
        <end position="134"/>
    </location>
</feature>
<dbReference type="Pfam" id="PF05232">
    <property type="entry name" value="BTP"/>
    <property type="match status" value="2"/>
</dbReference>
<comment type="caution">
    <text evidence="3">The sequence shown here is derived from an EMBL/GenBank/DDBJ whole genome shotgun (WGS) entry which is preliminary data.</text>
</comment>
<dbReference type="InterPro" id="IPR007896">
    <property type="entry name" value="BTP_bacteria"/>
</dbReference>
<feature type="transmembrane region" description="Helical" evidence="1">
    <location>
        <begin position="36"/>
        <end position="59"/>
    </location>
</feature>
<reference evidence="3 4" key="1">
    <citation type="submission" date="2019-03" db="EMBL/GenBank/DDBJ databases">
        <title>Genomic Encyclopedia of Archaeal and Bacterial Type Strains, Phase II (KMG-II): from individual species to whole genera.</title>
        <authorList>
            <person name="Goeker M."/>
        </authorList>
    </citation>
    <scope>NUCLEOTIDE SEQUENCE [LARGE SCALE GENOMIC DNA]</scope>
    <source>
        <strain evidence="3 4">DSM 26433</strain>
    </source>
</reference>
<feature type="transmembrane region" description="Helical" evidence="1">
    <location>
        <begin position="80"/>
        <end position="99"/>
    </location>
</feature>
<feature type="domain" description="Chlorhexidine efflux transporter" evidence="2">
    <location>
        <begin position="2"/>
        <end position="64"/>
    </location>
</feature>
<gene>
    <name evidence="3" type="ORF">BXY66_2201</name>
</gene>
<name>A0A4R1NY45_9RHOB</name>
<proteinExistence type="predicted"/>
<keyword evidence="1" id="KW-1133">Transmembrane helix</keyword>
<keyword evidence="4" id="KW-1185">Reference proteome</keyword>
<evidence type="ECO:0000256" key="1">
    <source>
        <dbReference type="SAM" id="Phobius"/>
    </source>
</evidence>
<dbReference type="Proteomes" id="UP000295673">
    <property type="component" value="Unassembled WGS sequence"/>
</dbReference>
<dbReference type="NCBIfam" id="NF033664">
    <property type="entry name" value="PACE_transport"/>
    <property type="match status" value="1"/>
</dbReference>
<dbReference type="OrthoDB" id="1631120at2"/>
<keyword evidence="1" id="KW-0812">Transmembrane</keyword>
<evidence type="ECO:0000313" key="4">
    <source>
        <dbReference type="Proteomes" id="UP000295673"/>
    </source>
</evidence>
<keyword evidence="1" id="KW-0472">Membrane</keyword>
<organism evidence="3 4">
    <name type="scientific">Shimia isoporae</name>
    <dbReference type="NCBI Taxonomy" id="647720"/>
    <lineage>
        <taxon>Bacteria</taxon>
        <taxon>Pseudomonadati</taxon>
        <taxon>Pseudomonadota</taxon>
        <taxon>Alphaproteobacteria</taxon>
        <taxon>Rhodobacterales</taxon>
        <taxon>Roseobacteraceae</taxon>
    </lineage>
</organism>
<sequence>MRTLADRIRHMILFEGIALTLLVIGAAFFSTFDLKMFGAFGLMMSALAMFWNLIFNWVFDLWDRRVRNFAPRTPLLRAAHAVLFEAGLLIAGTVFAMWWLELSLWHAFVLDVGLSLFFVIYAYIFNWTYDVVFPPPHMREKTEKAEGFPSA</sequence>
<dbReference type="AlphaFoldDB" id="A0A4R1NY45"/>
<evidence type="ECO:0000313" key="3">
    <source>
        <dbReference type="EMBL" id="TCL10132.1"/>
    </source>
</evidence>
<feature type="transmembrane region" description="Helical" evidence="1">
    <location>
        <begin position="12"/>
        <end position="30"/>
    </location>
</feature>
<accession>A0A4R1NY45</accession>
<evidence type="ECO:0000259" key="2">
    <source>
        <dbReference type="Pfam" id="PF05232"/>
    </source>
</evidence>